<protein>
    <submittedName>
        <fullName evidence="1">NfeD family protein</fullName>
    </submittedName>
</protein>
<dbReference type="EMBL" id="JADEWZ010000005">
    <property type="protein sequence ID" value="MBE9115147.1"/>
    <property type="molecule type" value="Genomic_DNA"/>
</dbReference>
<dbReference type="InterPro" id="IPR012340">
    <property type="entry name" value="NA-bd_OB-fold"/>
</dbReference>
<reference evidence="1" key="1">
    <citation type="submission" date="2020-10" db="EMBL/GenBank/DDBJ databases">
        <authorList>
            <person name="Castelo-Branco R."/>
            <person name="Eusebio N."/>
            <person name="Adriana R."/>
            <person name="Vieira A."/>
            <person name="Brugerolle De Fraissinette N."/>
            <person name="Rezende De Castro R."/>
            <person name="Schneider M.P."/>
            <person name="Vasconcelos V."/>
            <person name="Leao P.N."/>
        </authorList>
    </citation>
    <scope>NUCLEOTIDE SEQUENCE</scope>
    <source>
        <strain evidence="1">LEGE 07157</strain>
    </source>
</reference>
<comment type="caution">
    <text evidence="1">The sequence shown here is derived from an EMBL/GenBank/DDBJ whole genome shotgun (WGS) entry which is preliminary data.</text>
</comment>
<dbReference type="Gene3D" id="2.40.50.140">
    <property type="entry name" value="Nucleic acid-binding proteins"/>
    <property type="match status" value="1"/>
</dbReference>
<evidence type="ECO:0000313" key="1">
    <source>
        <dbReference type="EMBL" id="MBE9115147.1"/>
    </source>
</evidence>
<dbReference type="Proteomes" id="UP000654482">
    <property type="component" value="Unassembled WGS sequence"/>
</dbReference>
<keyword evidence="2" id="KW-1185">Reference proteome</keyword>
<gene>
    <name evidence="1" type="ORF">IQ249_04465</name>
</gene>
<accession>A0A8J7DT17</accession>
<sequence>MGVFYRPSQINKFPEPLNGTVEEAIAQDRPGRVKCVGTSWPARIYEPEGSDRQSMVPGTKVDIIARQGIAMLVMPARDFSYISS</sequence>
<dbReference type="RefSeq" id="WP_194028243.1">
    <property type="nucleotide sequence ID" value="NZ_JADEWZ010000005.1"/>
</dbReference>
<organism evidence="1 2">
    <name type="scientific">Lusitaniella coriacea LEGE 07157</name>
    <dbReference type="NCBI Taxonomy" id="945747"/>
    <lineage>
        <taxon>Bacteria</taxon>
        <taxon>Bacillati</taxon>
        <taxon>Cyanobacteriota</taxon>
        <taxon>Cyanophyceae</taxon>
        <taxon>Spirulinales</taxon>
        <taxon>Lusitaniellaceae</taxon>
        <taxon>Lusitaniella</taxon>
    </lineage>
</organism>
<evidence type="ECO:0000313" key="2">
    <source>
        <dbReference type="Proteomes" id="UP000654482"/>
    </source>
</evidence>
<dbReference type="AlphaFoldDB" id="A0A8J7DT17"/>
<name>A0A8J7DT17_9CYAN</name>
<proteinExistence type="predicted"/>